<evidence type="ECO:0000256" key="11">
    <source>
        <dbReference type="ARBA" id="ARBA00023012"/>
    </source>
</evidence>
<evidence type="ECO:0000256" key="3">
    <source>
        <dbReference type="ARBA" id="ARBA00012438"/>
    </source>
</evidence>
<dbReference type="FunFam" id="3.30.565.10:FF:000006">
    <property type="entry name" value="Sensor histidine kinase WalK"/>
    <property type="match status" value="1"/>
</dbReference>
<feature type="transmembrane region" description="Helical" evidence="13">
    <location>
        <begin position="25"/>
        <end position="47"/>
    </location>
</feature>
<dbReference type="Proteomes" id="UP000595847">
    <property type="component" value="Chromosome"/>
</dbReference>
<evidence type="ECO:0000256" key="5">
    <source>
        <dbReference type="ARBA" id="ARBA00022679"/>
    </source>
</evidence>
<accession>A0A7T5EJV3</accession>
<protein>
    <recommendedName>
        <fullName evidence="3">histidine kinase</fullName>
        <ecNumber evidence="3">2.7.13.3</ecNumber>
    </recommendedName>
</protein>
<dbReference type="Gene3D" id="1.10.287.130">
    <property type="match status" value="1"/>
</dbReference>
<evidence type="ECO:0000256" key="13">
    <source>
        <dbReference type="SAM" id="Phobius"/>
    </source>
</evidence>
<dbReference type="KEGG" id="bcop:JD108_19270"/>
<dbReference type="GO" id="GO:0000155">
    <property type="term" value="F:phosphorelay sensor kinase activity"/>
    <property type="evidence" value="ECO:0007669"/>
    <property type="project" value="InterPro"/>
</dbReference>
<evidence type="ECO:0000256" key="2">
    <source>
        <dbReference type="ARBA" id="ARBA00004651"/>
    </source>
</evidence>
<evidence type="ECO:0000256" key="1">
    <source>
        <dbReference type="ARBA" id="ARBA00000085"/>
    </source>
</evidence>
<organism evidence="15 17">
    <name type="scientific">Brevibacillus composti</name>
    <dbReference type="NCBI Taxonomy" id="2796470"/>
    <lineage>
        <taxon>Bacteria</taxon>
        <taxon>Bacillati</taxon>
        <taxon>Bacillota</taxon>
        <taxon>Bacilli</taxon>
        <taxon>Bacillales</taxon>
        <taxon>Paenibacillaceae</taxon>
        <taxon>Brevibacillus</taxon>
    </lineage>
</organism>
<evidence type="ECO:0000256" key="12">
    <source>
        <dbReference type="ARBA" id="ARBA00023136"/>
    </source>
</evidence>
<keyword evidence="11" id="KW-0902">Two-component regulatory system</keyword>
<dbReference type="Pfam" id="PF02518">
    <property type="entry name" value="HATPase_c"/>
    <property type="match status" value="1"/>
</dbReference>
<keyword evidence="8 15" id="KW-0418">Kinase</keyword>
<proteinExistence type="predicted"/>
<evidence type="ECO:0000256" key="4">
    <source>
        <dbReference type="ARBA" id="ARBA00022553"/>
    </source>
</evidence>
<evidence type="ECO:0000256" key="9">
    <source>
        <dbReference type="ARBA" id="ARBA00022840"/>
    </source>
</evidence>
<evidence type="ECO:0000313" key="18">
    <source>
        <dbReference type="Proteomes" id="UP000677234"/>
    </source>
</evidence>
<dbReference type="AlphaFoldDB" id="A0A7T5EJV3"/>
<gene>
    <name evidence="15" type="ORF">JD108_19270</name>
    <name evidence="16" type="ORF">KDJ56_19205</name>
</gene>
<sequence length="471" mass="53972">MISNWFSRHRPWKRDVFVHTQARLALQYSAIMMIFLSLFITIVYFLVDFAVFYEQEKQLHASTEQQVQAIKEALPEENLGDMELDDELNTIRESGKQFFYYFIEPDGQLIIGDEWNRRLQPELLEMVKDWIPGKREVRYESMTLSPPSYKRGDNAASNSHMAKERDIQLMMTGRAVYDNRQLVGFLYTGRDITFTYELTKRLLTVLIVLGILFLGVAVLLSYFMSKRAMIPIRQSFQRQKEFIADASHELRTPLSILHSSLDVFEMEDGEHLSDFSKNVLVNMKNEVKRMAKMVSDLLTLARSDTDRPDALIFEPFDLASSAGQLVHSTRTLAQQRNLHLHFHAPASLPMYGDPERIKQLLYILLDNAIKYTPPGGEIHLSLSKDLTDKHPVLLVKVRDSGIGIPPGHIDRIFDRFYRVEKNRSRQMGGMGLGLSIAKWIVEAHDGTISVSSAPGQGSTFTVSIPLTKKRT</sequence>
<evidence type="ECO:0000256" key="10">
    <source>
        <dbReference type="ARBA" id="ARBA00022989"/>
    </source>
</evidence>
<dbReference type="SMART" id="SM00388">
    <property type="entry name" value="HisKA"/>
    <property type="match status" value="1"/>
</dbReference>
<dbReference type="RefSeq" id="WP_198827568.1">
    <property type="nucleotide sequence ID" value="NZ_CP066308.1"/>
</dbReference>
<dbReference type="FunFam" id="1.10.287.130:FF:000001">
    <property type="entry name" value="Two-component sensor histidine kinase"/>
    <property type="match status" value="1"/>
</dbReference>
<evidence type="ECO:0000313" key="15">
    <source>
        <dbReference type="EMBL" id="QQE73972.1"/>
    </source>
</evidence>
<dbReference type="EMBL" id="CP066308">
    <property type="protein sequence ID" value="QQE73972.1"/>
    <property type="molecule type" value="Genomic_DNA"/>
</dbReference>
<dbReference type="PANTHER" id="PTHR45436">
    <property type="entry name" value="SENSOR HISTIDINE KINASE YKOH"/>
    <property type="match status" value="1"/>
</dbReference>
<feature type="domain" description="Histidine kinase" evidence="14">
    <location>
        <begin position="245"/>
        <end position="468"/>
    </location>
</feature>
<evidence type="ECO:0000313" key="16">
    <source>
        <dbReference type="EMBL" id="QUO41056.1"/>
    </source>
</evidence>
<keyword evidence="12 13" id="KW-0472">Membrane</keyword>
<evidence type="ECO:0000256" key="8">
    <source>
        <dbReference type="ARBA" id="ARBA00022777"/>
    </source>
</evidence>
<keyword evidence="5" id="KW-0808">Transferase</keyword>
<dbReference type="InterPro" id="IPR036890">
    <property type="entry name" value="HATPase_C_sf"/>
</dbReference>
<dbReference type="Proteomes" id="UP000677234">
    <property type="component" value="Chromosome"/>
</dbReference>
<dbReference type="EMBL" id="CP073708">
    <property type="protein sequence ID" value="QUO41056.1"/>
    <property type="molecule type" value="Genomic_DNA"/>
</dbReference>
<dbReference type="CDD" id="cd00082">
    <property type="entry name" value="HisKA"/>
    <property type="match status" value="1"/>
</dbReference>
<dbReference type="InterPro" id="IPR050428">
    <property type="entry name" value="TCS_sensor_his_kinase"/>
</dbReference>
<dbReference type="PANTHER" id="PTHR45436:SF5">
    <property type="entry name" value="SENSOR HISTIDINE KINASE TRCS"/>
    <property type="match status" value="1"/>
</dbReference>
<evidence type="ECO:0000259" key="14">
    <source>
        <dbReference type="PROSITE" id="PS50109"/>
    </source>
</evidence>
<dbReference type="PRINTS" id="PR00344">
    <property type="entry name" value="BCTRLSENSOR"/>
</dbReference>
<dbReference type="GO" id="GO:0005524">
    <property type="term" value="F:ATP binding"/>
    <property type="evidence" value="ECO:0007669"/>
    <property type="project" value="UniProtKB-KW"/>
</dbReference>
<dbReference type="SUPFAM" id="SSF55874">
    <property type="entry name" value="ATPase domain of HSP90 chaperone/DNA topoisomerase II/histidine kinase"/>
    <property type="match status" value="1"/>
</dbReference>
<evidence type="ECO:0000313" key="17">
    <source>
        <dbReference type="Proteomes" id="UP000595847"/>
    </source>
</evidence>
<dbReference type="Pfam" id="PF00512">
    <property type="entry name" value="HisKA"/>
    <property type="match status" value="1"/>
</dbReference>
<keyword evidence="9" id="KW-0067">ATP-binding</keyword>
<feature type="transmembrane region" description="Helical" evidence="13">
    <location>
        <begin position="202"/>
        <end position="224"/>
    </location>
</feature>
<evidence type="ECO:0000256" key="7">
    <source>
        <dbReference type="ARBA" id="ARBA00022741"/>
    </source>
</evidence>
<keyword evidence="10 13" id="KW-1133">Transmembrane helix</keyword>
<keyword evidence="18" id="KW-1185">Reference proteome</keyword>
<keyword evidence="6 13" id="KW-0812">Transmembrane</keyword>
<dbReference type="GO" id="GO:0005886">
    <property type="term" value="C:plasma membrane"/>
    <property type="evidence" value="ECO:0007669"/>
    <property type="project" value="UniProtKB-SubCell"/>
</dbReference>
<keyword evidence="4" id="KW-0597">Phosphoprotein</keyword>
<dbReference type="SMART" id="SM00387">
    <property type="entry name" value="HATPase_c"/>
    <property type="match status" value="1"/>
</dbReference>
<name>A0A7T5EJV3_9BACL</name>
<reference evidence="15 17" key="1">
    <citation type="submission" date="2020-12" db="EMBL/GenBank/DDBJ databases">
        <title>strain FJAT-54423T represents a novel species of the genus Brevibacillus.</title>
        <authorList>
            <person name="Tang R."/>
        </authorList>
    </citation>
    <scope>NUCLEOTIDE SEQUENCE [LARGE SCALE GENOMIC DNA]</scope>
    <source>
        <strain evidence="15 17">FJAT-54423</strain>
    </source>
</reference>
<evidence type="ECO:0000256" key="6">
    <source>
        <dbReference type="ARBA" id="ARBA00022692"/>
    </source>
</evidence>
<dbReference type="InterPro" id="IPR036097">
    <property type="entry name" value="HisK_dim/P_sf"/>
</dbReference>
<dbReference type="CDD" id="cd00075">
    <property type="entry name" value="HATPase"/>
    <property type="match status" value="1"/>
</dbReference>
<dbReference type="InterPro" id="IPR003661">
    <property type="entry name" value="HisK_dim/P_dom"/>
</dbReference>
<dbReference type="SUPFAM" id="SSF47384">
    <property type="entry name" value="Homodimeric domain of signal transducing histidine kinase"/>
    <property type="match status" value="1"/>
</dbReference>
<dbReference type="PROSITE" id="PS50109">
    <property type="entry name" value="HIS_KIN"/>
    <property type="match status" value="1"/>
</dbReference>
<comment type="catalytic activity">
    <reaction evidence="1">
        <text>ATP + protein L-histidine = ADP + protein N-phospho-L-histidine.</text>
        <dbReference type="EC" id="2.7.13.3"/>
    </reaction>
</comment>
<comment type="subcellular location">
    <subcellularLocation>
        <location evidence="2">Cell membrane</location>
        <topology evidence="2">Multi-pass membrane protein</topology>
    </subcellularLocation>
</comment>
<dbReference type="InterPro" id="IPR003594">
    <property type="entry name" value="HATPase_dom"/>
</dbReference>
<dbReference type="Gene3D" id="3.30.565.10">
    <property type="entry name" value="Histidine kinase-like ATPase, C-terminal domain"/>
    <property type="match status" value="1"/>
</dbReference>
<dbReference type="InterPro" id="IPR004358">
    <property type="entry name" value="Sig_transdc_His_kin-like_C"/>
</dbReference>
<reference evidence="16" key="2">
    <citation type="submission" date="2021-04" db="EMBL/GenBank/DDBJ databases">
        <title>Brevibacillus composti FJAT-54423, complete genome.</title>
        <authorList>
            <person name="Tang R."/>
        </authorList>
    </citation>
    <scope>NUCLEOTIDE SEQUENCE</scope>
    <source>
        <strain evidence="16">FJAT-54424</strain>
    </source>
</reference>
<dbReference type="EC" id="2.7.13.3" evidence="3"/>
<keyword evidence="7" id="KW-0547">Nucleotide-binding</keyword>
<dbReference type="InterPro" id="IPR005467">
    <property type="entry name" value="His_kinase_dom"/>
</dbReference>